<dbReference type="EMBL" id="UGNP01000001">
    <property type="protein sequence ID" value="STX10056.1"/>
    <property type="molecule type" value="Genomic_DNA"/>
</dbReference>
<accession>A0A2U3AHP4</accession>
<feature type="compositionally biased region" description="Polar residues" evidence="1">
    <location>
        <begin position="97"/>
        <end position="116"/>
    </location>
</feature>
<organism evidence="2 4">
    <name type="scientific">Kurthia zopfii</name>
    <dbReference type="NCBI Taxonomy" id="1650"/>
    <lineage>
        <taxon>Bacteria</taxon>
        <taxon>Bacillati</taxon>
        <taxon>Bacillota</taxon>
        <taxon>Bacilli</taxon>
        <taxon>Bacillales</taxon>
        <taxon>Caryophanaceae</taxon>
        <taxon>Kurthia</taxon>
    </lineage>
</organism>
<evidence type="ECO:0000313" key="3">
    <source>
        <dbReference type="EMBL" id="TDR44338.1"/>
    </source>
</evidence>
<dbReference type="Proteomes" id="UP000254330">
    <property type="component" value="Unassembled WGS sequence"/>
</dbReference>
<dbReference type="EMBL" id="SNZG01000001">
    <property type="protein sequence ID" value="TDR44338.1"/>
    <property type="molecule type" value="Genomic_DNA"/>
</dbReference>
<evidence type="ECO:0000313" key="2">
    <source>
        <dbReference type="EMBL" id="STX10056.1"/>
    </source>
</evidence>
<dbReference type="OrthoDB" id="2454451at2"/>
<evidence type="ECO:0000313" key="5">
    <source>
        <dbReference type="Proteomes" id="UP000294641"/>
    </source>
</evidence>
<feature type="region of interest" description="Disordered" evidence="1">
    <location>
        <begin position="22"/>
        <end position="55"/>
    </location>
</feature>
<protein>
    <submittedName>
        <fullName evidence="2">Uncharacterized protein</fullName>
    </submittedName>
</protein>
<feature type="compositionally biased region" description="Basic and acidic residues" evidence="1">
    <location>
        <begin position="117"/>
        <end position="130"/>
    </location>
</feature>
<evidence type="ECO:0000313" key="4">
    <source>
        <dbReference type="Proteomes" id="UP000254330"/>
    </source>
</evidence>
<feature type="compositionally biased region" description="Basic and acidic residues" evidence="1">
    <location>
        <begin position="45"/>
        <end position="55"/>
    </location>
</feature>
<dbReference type="Proteomes" id="UP000294641">
    <property type="component" value="Unassembled WGS sequence"/>
</dbReference>
<comment type="caution">
    <text evidence="2">The sequence shown here is derived from an EMBL/GenBank/DDBJ whole genome shotgun (WGS) entry which is preliminary data.</text>
</comment>
<gene>
    <name evidence="3" type="ORF">DFR61_101177</name>
    <name evidence="2" type="ORF">NCTC10597_01766</name>
</gene>
<name>A0A2U3AHP4_9BACL</name>
<sequence length="166" mass="18881">MEGLIIFIVISVISFVLNKAKGGDEETQQKRKQMPPMSNNTPQNRRVEQSKPRTLEDFAKKITSEIEKKFEEPTNQRKIKEVKMKSQTKIQEYYANKQGTESTQGQSAGRANSSILERSKQLQEKRDQKLHPQKSARSAIVPNTQKGIAQAIIMSEILSPPVSKRK</sequence>
<dbReference type="AlphaFoldDB" id="A0A2U3AHP4"/>
<keyword evidence="5" id="KW-1185">Reference proteome</keyword>
<reference evidence="3 5" key="2">
    <citation type="submission" date="2019-03" db="EMBL/GenBank/DDBJ databases">
        <title>Genomic Encyclopedia of Type Strains, Phase IV (KMG-IV): sequencing the most valuable type-strain genomes for metagenomic binning, comparative biology and taxonomic classification.</title>
        <authorList>
            <person name="Goeker M."/>
        </authorList>
    </citation>
    <scope>NUCLEOTIDE SEQUENCE [LARGE SCALE GENOMIC DNA]</scope>
    <source>
        <strain evidence="3 5">DSM 20580</strain>
    </source>
</reference>
<feature type="region of interest" description="Disordered" evidence="1">
    <location>
        <begin position="93"/>
        <end position="143"/>
    </location>
</feature>
<dbReference type="RefSeq" id="WP_109348367.1">
    <property type="nucleotide sequence ID" value="NZ_BJUE01000001.1"/>
</dbReference>
<reference evidence="2 4" key="1">
    <citation type="submission" date="2018-06" db="EMBL/GenBank/DDBJ databases">
        <authorList>
            <consortium name="Pathogen Informatics"/>
            <person name="Doyle S."/>
        </authorList>
    </citation>
    <scope>NUCLEOTIDE SEQUENCE [LARGE SCALE GENOMIC DNA]</scope>
    <source>
        <strain evidence="2 4">NCTC10597</strain>
    </source>
</reference>
<proteinExistence type="predicted"/>
<evidence type="ECO:0000256" key="1">
    <source>
        <dbReference type="SAM" id="MobiDB-lite"/>
    </source>
</evidence>